<comment type="caution">
    <text evidence="1">The sequence shown here is derived from an EMBL/GenBank/DDBJ whole genome shotgun (WGS) entry which is preliminary data.</text>
</comment>
<keyword evidence="2" id="KW-1185">Reference proteome</keyword>
<evidence type="ECO:0000313" key="2">
    <source>
        <dbReference type="Proteomes" id="UP001281147"/>
    </source>
</evidence>
<protein>
    <submittedName>
        <fullName evidence="1">Uncharacterized protein</fullName>
    </submittedName>
</protein>
<reference evidence="1" key="1">
    <citation type="submission" date="2023-07" db="EMBL/GenBank/DDBJ databases">
        <title>Black Yeasts Isolated from many extreme environments.</title>
        <authorList>
            <person name="Coleine C."/>
            <person name="Stajich J.E."/>
            <person name="Selbmann L."/>
        </authorList>
    </citation>
    <scope>NUCLEOTIDE SEQUENCE</scope>
    <source>
        <strain evidence="1">CCFEE 5714</strain>
    </source>
</reference>
<dbReference type="Proteomes" id="UP001281147">
    <property type="component" value="Unassembled WGS sequence"/>
</dbReference>
<gene>
    <name evidence="1" type="ORF">LTR37_004683</name>
</gene>
<name>A0ACC3NNA6_9PEZI</name>
<organism evidence="1 2">
    <name type="scientific">Vermiconidia calcicola</name>
    <dbReference type="NCBI Taxonomy" id="1690605"/>
    <lineage>
        <taxon>Eukaryota</taxon>
        <taxon>Fungi</taxon>
        <taxon>Dikarya</taxon>
        <taxon>Ascomycota</taxon>
        <taxon>Pezizomycotina</taxon>
        <taxon>Dothideomycetes</taxon>
        <taxon>Dothideomycetidae</taxon>
        <taxon>Mycosphaerellales</taxon>
        <taxon>Extremaceae</taxon>
        <taxon>Vermiconidia</taxon>
    </lineage>
</organism>
<evidence type="ECO:0000313" key="1">
    <source>
        <dbReference type="EMBL" id="KAK3719119.1"/>
    </source>
</evidence>
<dbReference type="EMBL" id="JAUTXU010000028">
    <property type="protein sequence ID" value="KAK3719119.1"/>
    <property type="molecule type" value="Genomic_DNA"/>
</dbReference>
<accession>A0ACC3NNA6</accession>
<sequence length="254" mass="29666">MATPSTQVEDDNEAVIESIRDLYRDRTMDPCYLLKLPGELRNEIFELTLCYPKGFVIYMTNQHMDEEHPLGLTSTCKWIRKECGNMFFDENEITYELPVLQCASQPEAVRDDSTDEFARGFTRTVLQKQLATKLKRFHLSAGILESSALQGDTALRGFYRAWSVIDEAIVALHRHGLKLRLSFGVKFKDEYKIPIDIFITEERETLEALKRCIEPFEPLFTGNELSELKMIENELSRAITRIFRRDQEVERWRL</sequence>
<proteinExistence type="predicted"/>